<name>E4SIW4_LACAR</name>
<feature type="region of interest" description="Disordered" evidence="1">
    <location>
        <begin position="144"/>
        <end position="188"/>
    </location>
</feature>
<reference evidence="2 3" key="1">
    <citation type="journal article" date="2011" name="J. Bacteriol.">
        <title>Genome sequence of Lactobacillus amylovorus GRL1112.</title>
        <authorList>
            <person name="Kant R."/>
            <person name="Paulin L."/>
            <person name="Alatalo E."/>
            <person name="de Vos W.M."/>
            <person name="Palva A."/>
        </authorList>
    </citation>
    <scope>NUCLEOTIDE SEQUENCE [LARGE SCALE GENOMIC DNA]</scope>
    <source>
        <strain evidence="2 3">GRL 1112</strain>
    </source>
</reference>
<dbReference type="HOGENOM" id="CLU_117586_0_0_9"/>
<dbReference type="PATRIC" id="fig|695560.3.peg.1140"/>
<dbReference type="EMBL" id="CP002338">
    <property type="protein sequence ID" value="ADQ59113.1"/>
    <property type="molecule type" value="Genomic_DNA"/>
</dbReference>
<organism evidence="2 3">
    <name type="scientific">Lactobacillus amylovorus (strain GRL 1112)</name>
    <dbReference type="NCBI Taxonomy" id="695560"/>
    <lineage>
        <taxon>Bacteria</taxon>
        <taxon>Bacillati</taxon>
        <taxon>Bacillota</taxon>
        <taxon>Bacilli</taxon>
        <taxon>Lactobacillales</taxon>
        <taxon>Lactobacillaceae</taxon>
        <taxon>Lactobacillus</taxon>
    </lineage>
</organism>
<dbReference type="Pfam" id="PF22758">
    <property type="entry name" value="Phage_cement"/>
    <property type="match status" value="1"/>
</dbReference>
<dbReference type="AlphaFoldDB" id="E4SIW4"/>
<accession>E4SIW4</accession>
<dbReference type="InterPro" id="IPR054438">
    <property type="entry name" value="Struct_cement_gp24/gp6"/>
</dbReference>
<feature type="compositionally biased region" description="Polar residues" evidence="1">
    <location>
        <begin position="174"/>
        <end position="188"/>
    </location>
</feature>
<dbReference type="KEGG" id="lam:LA2_05770"/>
<evidence type="ECO:0000256" key="1">
    <source>
        <dbReference type="SAM" id="MobiDB-lite"/>
    </source>
</evidence>
<dbReference type="Proteomes" id="UP000007033">
    <property type="component" value="Chromosome"/>
</dbReference>
<evidence type="ECO:0000313" key="2">
    <source>
        <dbReference type="EMBL" id="ADQ59113.1"/>
    </source>
</evidence>
<proteinExistence type="predicted"/>
<protein>
    <submittedName>
        <fullName evidence="2">Uncharacterized protein</fullName>
    </submittedName>
</protein>
<evidence type="ECO:0000313" key="3">
    <source>
        <dbReference type="Proteomes" id="UP000007033"/>
    </source>
</evidence>
<gene>
    <name evidence="2" type="ordered locus">LA2_05770</name>
</gene>
<sequence>MAIPDGTMYHDGHLSAGTVERQYEVLTEVASADIPFGAGVSLVNGQAVTATKAPIYGVAVKRGYLDVDHFYEDDIEKDKWHPGEVLGVLADGTINVPVSEDVDRGELATVDADGSFKPTTADDAVGRFLSSADKGSTARLLVRTRFGGTTGGADPTKDDTHAIQPPETPKDNPASATNNNGSDASNRN</sequence>
<dbReference type="RefSeq" id="WP_013437908.1">
    <property type="nucleotide sequence ID" value="NC_014724.1"/>
</dbReference>